<dbReference type="Gene3D" id="3.40.50.300">
    <property type="entry name" value="P-loop containing nucleotide triphosphate hydrolases"/>
    <property type="match status" value="1"/>
</dbReference>
<dbReference type="Pfam" id="PF13588">
    <property type="entry name" value="HSDR_N_2"/>
    <property type="match status" value="1"/>
</dbReference>
<evidence type="ECO:0000313" key="4">
    <source>
        <dbReference type="EMBL" id="CUM60143.1"/>
    </source>
</evidence>
<dbReference type="SUPFAM" id="SSF52540">
    <property type="entry name" value="P-loop containing nucleoside triphosphate hydrolases"/>
    <property type="match status" value="1"/>
</dbReference>
<dbReference type="InterPro" id="IPR050678">
    <property type="entry name" value="DNA_Partitioning_ATPase"/>
</dbReference>
<name>A0A1J1JGL2_PLAAG</name>
<dbReference type="Pfam" id="PF13614">
    <property type="entry name" value="AAA_31"/>
    <property type="match status" value="1"/>
</dbReference>
<reference evidence="4" key="1">
    <citation type="submission" date="2015-09" db="EMBL/GenBank/DDBJ databases">
        <authorList>
            <person name="Jackson K.R."/>
            <person name="Lunt B.L."/>
            <person name="Fisher J.N.B."/>
            <person name="Gardner A.V."/>
            <person name="Bailey M.E."/>
            <person name="Deus L.M."/>
            <person name="Earl A.S."/>
            <person name="Gibby P.D."/>
            <person name="Hartmann K.A."/>
            <person name="Liu J.E."/>
            <person name="Manci A.M."/>
            <person name="Nielsen D.A."/>
            <person name="Solomon M.B."/>
            <person name="Breakwell D.P."/>
            <person name="Burnett S.H."/>
            <person name="Grose J.H."/>
        </authorList>
    </citation>
    <scope>NUCLEOTIDE SEQUENCE</scope>
    <source>
        <strain evidence="4">7805</strain>
    </source>
</reference>
<sequence>MLLTNSTLSQGFTSITPASSESDIEQNIIIPLLESLGYNAQDWREQAVIRKVRVDFCVHPHEAVAPHPPYLIIEVKAPQKKIFYSSWQIHDYMRKSGAILGLLTNGYEFRILYNYSGDIQTILTYSQSQLIQDFELVHKLLGKKIGLKFSQALQRSQQKVHARFLRAIANSFQNPTMLGLFNRSKKPNSEPPKSSGKNSEQPESKFIANSNQENKSMIITVFNNKGGVGKTTMTINLGAALNHLGYNVLLIDIDAQANLTMGLGIDPLEDIENQGKKDITHLLIDPRVKLEDIVIEKQWGNLKLHLVPSHIRLSYKEPDLLSTVDIDRVLAKKLKNHHYDFVLIDPPPSFSKVNAISLMASSGILIPTQLSAYPVRALEYVIEKARKIGEYKEEPLPILGIVVSMYDQRSSSFNLSMGNQIFEILDKIGEQDNIDLFPEHTWVPRLNIVSNCPDKGYPIFSSEFDDQLTFPEKEAAQKACERYLDLAQHLVKVSISKTGN</sequence>
<dbReference type="GeneID" id="77286233"/>
<dbReference type="RefSeq" id="WP_235753191.1">
    <property type="nucleotide sequence ID" value="NZ_LR882950.1"/>
</dbReference>
<dbReference type="AlphaFoldDB" id="A0A1J1JGL2"/>
<proteinExistence type="predicted"/>
<gene>
    <name evidence="4" type="ORF">PLAM_2177</name>
</gene>
<dbReference type="EMBL" id="LO018304">
    <property type="protein sequence ID" value="CUM60143.1"/>
    <property type="molecule type" value="Genomic_DNA"/>
</dbReference>
<evidence type="ECO:0000256" key="1">
    <source>
        <dbReference type="SAM" id="MobiDB-lite"/>
    </source>
</evidence>
<accession>A0A1J1JGL2</accession>
<protein>
    <submittedName>
        <fullName evidence="4">Cobyrinic acid a,c-diamide synthase</fullName>
    </submittedName>
</protein>
<organism evidence="4">
    <name type="scientific">Planktothrix agardhii</name>
    <name type="common">Oscillatoria agardhii</name>
    <dbReference type="NCBI Taxonomy" id="1160"/>
    <lineage>
        <taxon>Bacteria</taxon>
        <taxon>Bacillati</taxon>
        <taxon>Cyanobacteriota</taxon>
        <taxon>Cyanophyceae</taxon>
        <taxon>Oscillatoriophycideae</taxon>
        <taxon>Oscillatoriales</taxon>
        <taxon>Microcoleaceae</taxon>
        <taxon>Planktothrix</taxon>
    </lineage>
</organism>
<feature type="domain" description="AAA" evidence="3">
    <location>
        <begin position="218"/>
        <end position="394"/>
    </location>
</feature>
<evidence type="ECO:0000259" key="2">
    <source>
        <dbReference type="Pfam" id="PF13588"/>
    </source>
</evidence>
<dbReference type="CDD" id="cd02042">
    <property type="entry name" value="ParAB_family"/>
    <property type="match status" value="1"/>
</dbReference>
<dbReference type="InterPro" id="IPR025669">
    <property type="entry name" value="AAA_dom"/>
</dbReference>
<dbReference type="PANTHER" id="PTHR13696:SF99">
    <property type="entry name" value="COBYRINIC ACID AC-DIAMIDE SYNTHASE"/>
    <property type="match status" value="1"/>
</dbReference>
<feature type="region of interest" description="Disordered" evidence="1">
    <location>
        <begin position="178"/>
        <end position="204"/>
    </location>
</feature>
<evidence type="ECO:0000259" key="3">
    <source>
        <dbReference type="Pfam" id="PF13614"/>
    </source>
</evidence>
<dbReference type="InterPro" id="IPR027417">
    <property type="entry name" value="P-loop_NTPase"/>
</dbReference>
<dbReference type="PANTHER" id="PTHR13696">
    <property type="entry name" value="P-LOOP CONTAINING NUCLEOSIDE TRIPHOSPHATE HYDROLASE"/>
    <property type="match status" value="1"/>
</dbReference>
<dbReference type="InterPro" id="IPR029464">
    <property type="entry name" value="HSDR_N"/>
</dbReference>
<feature type="domain" description="Type I restriction enzyme R protein N-terminal" evidence="2">
    <location>
        <begin position="21"/>
        <end position="112"/>
    </location>
</feature>